<sequence length="170" mass="20399">MQQHKNSKRRELSDEERVSVILLYKEGKTYRKIGEEIRTSRTTVGRIVQRYEETGHVLRMPRKSARGRNPALSKHSKQLLVRTSDKRPRASLAEIVEETHLHIHPKTAGRYLRQENHYVHLCLCKPWLDHNSRKRCKRWCRERKHWSHEWRKMVYTDEMKLQVGAAVGER</sequence>
<gene>
    <name evidence="1" type="ORF">L873DRAFT_741596</name>
</gene>
<keyword evidence="2" id="KW-1185">Reference proteome</keyword>
<keyword evidence="1" id="KW-0371">Homeobox</keyword>
<proteinExistence type="predicted"/>
<dbReference type="InterPro" id="IPR009057">
    <property type="entry name" value="Homeodomain-like_sf"/>
</dbReference>
<protein>
    <submittedName>
        <fullName evidence="1">Homeodomain-like protein</fullName>
    </submittedName>
</protein>
<dbReference type="AlphaFoldDB" id="A0A3N4JR57"/>
<reference evidence="1 2" key="1">
    <citation type="journal article" date="2018" name="Nat. Ecol. Evol.">
        <title>Pezizomycetes genomes reveal the molecular basis of ectomycorrhizal truffle lifestyle.</title>
        <authorList>
            <person name="Murat C."/>
            <person name="Payen T."/>
            <person name="Noel B."/>
            <person name="Kuo A."/>
            <person name="Morin E."/>
            <person name="Chen J."/>
            <person name="Kohler A."/>
            <person name="Krizsan K."/>
            <person name="Balestrini R."/>
            <person name="Da Silva C."/>
            <person name="Montanini B."/>
            <person name="Hainaut M."/>
            <person name="Levati E."/>
            <person name="Barry K.W."/>
            <person name="Belfiori B."/>
            <person name="Cichocki N."/>
            <person name="Clum A."/>
            <person name="Dockter R.B."/>
            <person name="Fauchery L."/>
            <person name="Guy J."/>
            <person name="Iotti M."/>
            <person name="Le Tacon F."/>
            <person name="Lindquist E.A."/>
            <person name="Lipzen A."/>
            <person name="Malagnac F."/>
            <person name="Mello A."/>
            <person name="Molinier V."/>
            <person name="Miyauchi S."/>
            <person name="Poulain J."/>
            <person name="Riccioni C."/>
            <person name="Rubini A."/>
            <person name="Sitrit Y."/>
            <person name="Splivallo R."/>
            <person name="Traeger S."/>
            <person name="Wang M."/>
            <person name="Zifcakova L."/>
            <person name="Wipf D."/>
            <person name="Zambonelli A."/>
            <person name="Paolocci F."/>
            <person name="Nowrousian M."/>
            <person name="Ottonello S."/>
            <person name="Baldrian P."/>
            <person name="Spatafora J.W."/>
            <person name="Henrissat B."/>
            <person name="Nagy L.G."/>
            <person name="Aury J.M."/>
            <person name="Wincker P."/>
            <person name="Grigoriev I.V."/>
            <person name="Bonfante P."/>
            <person name="Martin F.M."/>
        </authorList>
    </citation>
    <scope>NUCLEOTIDE SEQUENCE [LARGE SCALE GENOMIC DNA]</scope>
    <source>
        <strain evidence="1 2">120613-1</strain>
    </source>
</reference>
<name>A0A3N4JR57_9PEZI</name>
<dbReference type="EMBL" id="ML120377">
    <property type="protein sequence ID" value="RPB00773.1"/>
    <property type="molecule type" value="Genomic_DNA"/>
</dbReference>
<dbReference type="Proteomes" id="UP000276215">
    <property type="component" value="Unassembled WGS sequence"/>
</dbReference>
<dbReference type="OrthoDB" id="9903294at2759"/>
<evidence type="ECO:0000313" key="1">
    <source>
        <dbReference type="EMBL" id="RPB00773.1"/>
    </source>
</evidence>
<dbReference type="Pfam" id="PF13384">
    <property type="entry name" value="HTH_23"/>
    <property type="match status" value="1"/>
</dbReference>
<dbReference type="Gene3D" id="1.10.10.10">
    <property type="entry name" value="Winged helix-like DNA-binding domain superfamily/Winged helix DNA-binding domain"/>
    <property type="match status" value="1"/>
</dbReference>
<dbReference type="GO" id="GO:0003677">
    <property type="term" value="F:DNA binding"/>
    <property type="evidence" value="ECO:0007669"/>
    <property type="project" value="UniProtKB-KW"/>
</dbReference>
<keyword evidence="1" id="KW-0238">DNA-binding</keyword>
<evidence type="ECO:0000313" key="2">
    <source>
        <dbReference type="Proteomes" id="UP000276215"/>
    </source>
</evidence>
<organism evidence="1 2">
    <name type="scientific">Choiromyces venosus 120613-1</name>
    <dbReference type="NCBI Taxonomy" id="1336337"/>
    <lineage>
        <taxon>Eukaryota</taxon>
        <taxon>Fungi</taxon>
        <taxon>Dikarya</taxon>
        <taxon>Ascomycota</taxon>
        <taxon>Pezizomycotina</taxon>
        <taxon>Pezizomycetes</taxon>
        <taxon>Pezizales</taxon>
        <taxon>Tuberaceae</taxon>
        <taxon>Choiromyces</taxon>
    </lineage>
</organism>
<dbReference type="SUPFAM" id="SSF46689">
    <property type="entry name" value="Homeodomain-like"/>
    <property type="match status" value="1"/>
</dbReference>
<accession>A0A3N4JR57</accession>
<dbReference type="InterPro" id="IPR036388">
    <property type="entry name" value="WH-like_DNA-bd_sf"/>
</dbReference>
<dbReference type="STRING" id="1336337.A0A3N4JR57"/>